<keyword evidence="4 6" id="KW-0663">Pyridoxal phosphate</keyword>
<evidence type="ECO:0000313" key="7">
    <source>
        <dbReference type="EMBL" id="NKY40365.1"/>
    </source>
</evidence>
<dbReference type="PANTHER" id="PTHR11999:SF70">
    <property type="entry name" value="MIP05841P"/>
    <property type="match status" value="1"/>
</dbReference>
<dbReference type="InterPro" id="IPR015424">
    <property type="entry name" value="PyrdxlP-dep_Trfase"/>
</dbReference>
<dbReference type="Proteomes" id="UP000777774">
    <property type="component" value="Unassembled WGS sequence"/>
</dbReference>
<keyword evidence="7" id="KW-0032">Aminotransferase</keyword>
<evidence type="ECO:0000256" key="4">
    <source>
        <dbReference type="ARBA" id="ARBA00022898"/>
    </source>
</evidence>
<dbReference type="GO" id="GO:0008483">
    <property type="term" value="F:transaminase activity"/>
    <property type="evidence" value="ECO:0007669"/>
    <property type="project" value="UniProtKB-KW"/>
</dbReference>
<name>A0ABX1K352_9CELL</name>
<organism evidence="7 8">
    <name type="scientific">Cellulomonas septica</name>
    <dbReference type="NCBI Taxonomy" id="285080"/>
    <lineage>
        <taxon>Bacteria</taxon>
        <taxon>Bacillati</taxon>
        <taxon>Actinomycetota</taxon>
        <taxon>Actinomycetes</taxon>
        <taxon>Micrococcales</taxon>
        <taxon>Cellulomonadaceae</taxon>
        <taxon>Cellulomonas</taxon>
    </lineage>
</organism>
<protein>
    <submittedName>
        <fullName evidence="7">Aspartate aminotransferase family protein</fullName>
    </submittedName>
</protein>
<evidence type="ECO:0000256" key="1">
    <source>
        <dbReference type="ARBA" id="ARBA00001933"/>
    </source>
</evidence>
<proteinExistence type="inferred from homology"/>
<dbReference type="SUPFAM" id="SSF53383">
    <property type="entry name" value="PLP-dependent transferases"/>
    <property type="match status" value="1"/>
</dbReference>
<reference evidence="7 8" key="1">
    <citation type="submission" date="2020-04" db="EMBL/GenBank/DDBJ databases">
        <title>MicrobeNet Type strains.</title>
        <authorList>
            <person name="Nicholson A.C."/>
        </authorList>
    </citation>
    <scope>NUCLEOTIDE SEQUENCE [LARGE SCALE GENOMIC DNA]</scope>
    <source>
        <strain evidence="7 8">ATCC BAA-787</strain>
    </source>
</reference>
<accession>A0ABX1K352</accession>
<evidence type="ECO:0000256" key="3">
    <source>
        <dbReference type="ARBA" id="ARBA00022793"/>
    </source>
</evidence>
<dbReference type="Gene3D" id="3.90.1150.10">
    <property type="entry name" value="Aspartate Aminotransferase, domain 1"/>
    <property type="match status" value="1"/>
</dbReference>
<evidence type="ECO:0000256" key="5">
    <source>
        <dbReference type="ARBA" id="ARBA00023239"/>
    </source>
</evidence>
<keyword evidence="7" id="KW-0808">Transferase</keyword>
<evidence type="ECO:0000256" key="6">
    <source>
        <dbReference type="RuleBase" id="RU000382"/>
    </source>
</evidence>
<evidence type="ECO:0000313" key="8">
    <source>
        <dbReference type="Proteomes" id="UP000777774"/>
    </source>
</evidence>
<dbReference type="Gene3D" id="3.40.640.10">
    <property type="entry name" value="Type I PLP-dependent aspartate aminotransferase-like (Major domain)"/>
    <property type="match status" value="1"/>
</dbReference>
<dbReference type="RefSeq" id="WP_168679322.1">
    <property type="nucleotide sequence ID" value="NZ_JAAXOY010000336.1"/>
</dbReference>
<comment type="cofactor">
    <cofactor evidence="1 6">
        <name>pyridoxal 5'-phosphate</name>
        <dbReference type="ChEBI" id="CHEBI:597326"/>
    </cofactor>
</comment>
<comment type="similarity">
    <text evidence="2 6">Belongs to the group II decarboxylase family.</text>
</comment>
<dbReference type="Pfam" id="PF00282">
    <property type="entry name" value="Pyridoxal_deC"/>
    <property type="match status" value="1"/>
</dbReference>
<keyword evidence="8" id="KW-1185">Reference proteome</keyword>
<dbReference type="InterPro" id="IPR002129">
    <property type="entry name" value="PyrdxlP-dep_de-COase"/>
</dbReference>
<comment type="caution">
    <text evidence="7">The sequence shown here is derived from an EMBL/GenBank/DDBJ whole genome shotgun (WGS) entry which is preliminary data.</text>
</comment>
<dbReference type="PANTHER" id="PTHR11999">
    <property type="entry name" value="GROUP II PYRIDOXAL-5-PHOSPHATE DECARBOXYLASE"/>
    <property type="match status" value="1"/>
</dbReference>
<dbReference type="EMBL" id="JAAXOY010000336">
    <property type="protein sequence ID" value="NKY40365.1"/>
    <property type="molecule type" value="Genomic_DNA"/>
</dbReference>
<keyword evidence="5 6" id="KW-0456">Lyase</keyword>
<dbReference type="InterPro" id="IPR015422">
    <property type="entry name" value="PyrdxlP-dep_Trfase_small"/>
</dbReference>
<gene>
    <name evidence="7" type="ORF">HGA02_12730</name>
</gene>
<keyword evidence="3" id="KW-0210">Decarboxylase</keyword>
<sequence length="460" mass="48052">MSPVDDYRDLLDAARHRAVEWLDQVPERPIPPAADVGEVKDALGRTLPESTQDPRAVLDRLADAVEPGLLASQSPRFYGWVIGGTYPVALAADWLVSTWDQNGGMRHSSPSTTAVEDLAGEWLLDLLGLPAASAVGFVTGATTANLVGLAAGREHVLRKTGWDVNTEGLTGAPRVRLVAGAERHGSVDLAARYLGLGAARLVPSDDQGRIAVDALADALADGEGPAIVCLQAGNVHSGAFDDVGAAVAAAHEAGAWVHVDGAFGLWAAASPRLAHLTHGYETADSWATDAHKTLNVPYDSGIAIVADREAARTALGIRASYLVAAETSDPHETVPEMSRRSRGVPVWATLAWLGRQGVAALVERLADGATTLADALARIDGVEVVNDVVYTQVCVALSDGARTQAVAAALREEGVAYAYTSHWQGRDVVRFSVSNWATDGAEVAATVEAVRRAVAAVDGG</sequence>
<dbReference type="InterPro" id="IPR010977">
    <property type="entry name" value="Aromatic_deC"/>
</dbReference>
<evidence type="ECO:0000256" key="2">
    <source>
        <dbReference type="ARBA" id="ARBA00009533"/>
    </source>
</evidence>
<dbReference type="Gene3D" id="1.20.1340.10">
    <property type="entry name" value="dopa decarboxylase, N-terminal domain"/>
    <property type="match status" value="1"/>
</dbReference>
<dbReference type="InterPro" id="IPR015421">
    <property type="entry name" value="PyrdxlP-dep_Trfase_major"/>
</dbReference>